<evidence type="ECO:0000313" key="4">
    <source>
        <dbReference type="EMBL" id="CAF1239199.1"/>
    </source>
</evidence>
<feature type="active site" evidence="1">
    <location>
        <position position="184"/>
    </location>
</feature>
<feature type="active site" evidence="1">
    <location>
        <position position="167"/>
    </location>
</feature>
<dbReference type="InterPro" id="IPR028131">
    <property type="entry name" value="VASH1"/>
</dbReference>
<dbReference type="EMBL" id="CAJNOR010002043">
    <property type="protein sequence ID" value="CAF1239199.1"/>
    <property type="molecule type" value="Genomic_DNA"/>
</dbReference>
<proteinExistence type="predicted"/>
<feature type="compositionally biased region" description="Basic and acidic residues" evidence="2">
    <location>
        <begin position="329"/>
        <end position="338"/>
    </location>
</feature>
<protein>
    <submittedName>
        <fullName evidence="4">Uncharacterized protein</fullName>
    </submittedName>
</protein>
<evidence type="ECO:0000256" key="2">
    <source>
        <dbReference type="SAM" id="MobiDB-lite"/>
    </source>
</evidence>
<dbReference type="Proteomes" id="UP000663828">
    <property type="component" value="Unassembled WGS sequence"/>
</dbReference>
<evidence type="ECO:0000256" key="1">
    <source>
        <dbReference type="PIRSR" id="PIRSR628131-1"/>
    </source>
</evidence>
<keyword evidence="5" id="KW-1185">Reference proteome</keyword>
<dbReference type="EMBL" id="CAJNOJ010000027">
    <property type="protein sequence ID" value="CAF0875604.1"/>
    <property type="molecule type" value="Genomic_DNA"/>
</dbReference>
<reference evidence="4" key="1">
    <citation type="submission" date="2021-02" db="EMBL/GenBank/DDBJ databases">
        <authorList>
            <person name="Nowell W R."/>
        </authorList>
    </citation>
    <scope>NUCLEOTIDE SEQUENCE</scope>
</reference>
<evidence type="ECO:0000313" key="5">
    <source>
        <dbReference type="Proteomes" id="UP000663828"/>
    </source>
</evidence>
<gene>
    <name evidence="3" type="ORF">EDS130_LOCUS8517</name>
    <name evidence="4" type="ORF">XAT740_LOCUS25645</name>
</gene>
<dbReference type="PANTHER" id="PTHR15750">
    <property type="entry name" value="VASOHIBIN-1-LIKE ISOFORM X2"/>
    <property type="match status" value="1"/>
</dbReference>
<feature type="compositionally biased region" description="Polar residues" evidence="2">
    <location>
        <begin position="318"/>
        <end position="328"/>
    </location>
</feature>
<feature type="region of interest" description="Disordered" evidence="2">
    <location>
        <begin position="307"/>
        <end position="340"/>
    </location>
</feature>
<feature type="active site" evidence="1">
    <location>
        <position position="132"/>
    </location>
</feature>
<name>A0A814Z7H2_ADIRI</name>
<dbReference type="Proteomes" id="UP000663852">
    <property type="component" value="Unassembled WGS sequence"/>
</dbReference>
<dbReference type="GO" id="GO:0005737">
    <property type="term" value="C:cytoplasm"/>
    <property type="evidence" value="ECO:0007669"/>
    <property type="project" value="InterPro"/>
</dbReference>
<accession>A0A814Z7H2</accession>
<dbReference type="OrthoDB" id="9974232at2759"/>
<dbReference type="PANTHER" id="PTHR15750:SF2">
    <property type="entry name" value="VASOHIBIN"/>
    <property type="match status" value="1"/>
</dbReference>
<evidence type="ECO:0000313" key="3">
    <source>
        <dbReference type="EMBL" id="CAF0875604.1"/>
    </source>
</evidence>
<organism evidence="4 5">
    <name type="scientific">Adineta ricciae</name>
    <name type="common">Rotifer</name>
    <dbReference type="NCBI Taxonomy" id="249248"/>
    <lineage>
        <taxon>Eukaryota</taxon>
        <taxon>Metazoa</taxon>
        <taxon>Spiralia</taxon>
        <taxon>Gnathifera</taxon>
        <taxon>Rotifera</taxon>
        <taxon>Eurotatoria</taxon>
        <taxon>Bdelloidea</taxon>
        <taxon>Adinetida</taxon>
        <taxon>Adinetidae</taxon>
        <taxon>Adineta</taxon>
    </lineage>
</organism>
<sequence>MAASTCGYETMWSGNTILYFVNRDGLPLSERCNERMWSFCKEQYPKHEEEIQTLRDKVINYPPKLCPEPPYHIASNSRLKVHEKLQQIQNYIYRLEYNYTGMQFFDLNPARSIYGLMDTTRQMMTESLPIKCFEAFLIGLYLTTGIIGLDRFNISFKTRFNSIIYRHVVLGVKYQQFYGALGISRREDLAYKSLDGKYEHFSELIDNFICAYKRYGHTVLRVRIGLPIIHDLKSFLTINWKVLTILPNKTDKSEYDRELNKIVRIWRQVDMHMTYKSVVSLTSLTQPTGTLITAASLPNRLQPISFRTNGEPPMTCRRSVTNKTSLTTRDQKSDDKDQTIPYAIRV</sequence>
<dbReference type="Pfam" id="PF14822">
    <property type="entry name" value="Vasohibin"/>
    <property type="match status" value="1"/>
</dbReference>
<comment type="caution">
    <text evidence="4">The sequence shown here is derived from an EMBL/GenBank/DDBJ whole genome shotgun (WGS) entry which is preliminary data.</text>
</comment>
<dbReference type="AlphaFoldDB" id="A0A814Z7H2"/>